<evidence type="ECO:0000256" key="1">
    <source>
        <dbReference type="SAM" id="MobiDB-lite"/>
    </source>
</evidence>
<reference evidence="2" key="1">
    <citation type="submission" date="2023-03" db="EMBL/GenBank/DDBJ databases">
        <title>Massive genome expansion in bonnet fungi (Mycena s.s.) driven by repeated elements and novel gene families across ecological guilds.</title>
        <authorList>
            <consortium name="Lawrence Berkeley National Laboratory"/>
            <person name="Harder C.B."/>
            <person name="Miyauchi S."/>
            <person name="Viragh M."/>
            <person name="Kuo A."/>
            <person name="Thoen E."/>
            <person name="Andreopoulos B."/>
            <person name="Lu D."/>
            <person name="Skrede I."/>
            <person name="Drula E."/>
            <person name="Henrissat B."/>
            <person name="Morin E."/>
            <person name="Kohler A."/>
            <person name="Barry K."/>
            <person name="LaButti K."/>
            <person name="Morin E."/>
            <person name="Salamov A."/>
            <person name="Lipzen A."/>
            <person name="Mereny Z."/>
            <person name="Hegedus B."/>
            <person name="Baldrian P."/>
            <person name="Stursova M."/>
            <person name="Weitz H."/>
            <person name="Taylor A."/>
            <person name="Grigoriev I.V."/>
            <person name="Nagy L.G."/>
            <person name="Martin F."/>
            <person name="Kauserud H."/>
        </authorList>
    </citation>
    <scope>NUCLEOTIDE SEQUENCE</scope>
    <source>
        <strain evidence="2">CBHHK182m</strain>
    </source>
</reference>
<protein>
    <submittedName>
        <fullName evidence="2">Uncharacterized protein</fullName>
    </submittedName>
</protein>
<evidence type="ECO:0000313" key="3">
    <source>
        <dbReference type="Proteomes" id="UP001215598"/>
    </source>
</evidence>
<accession>A0AAD7HCZ1</accession>
<dbReference type="Proteomes" id="UP001215598">
    <property type="component" value="Unassembled WGS sequence"/>
</dbReference>
<feature type="region of interest" description="Disordered" evidence="1">
    <location>
        <begin position="278"/>
        <end position="298"/>
    </location>
</feature>
<dbReference type="EMBL" id="JARKIB010000271">
    <property type="protein sequence ID" value="KAJ7717885.1"/>
    <property type="molecule type" value="Genomic_DNA"/>
</dbReference>
<feature type="compositionally biased region" description="Basic and acidic residues" evidence="1">
    <location>
        <begin position="420"/>
        <end position="429"/>
    </location>
</feature>
<feature type="compositionally biased region" description="Basic residues" evidence="1">
    <location>
        <begin position="409"/>
        <end position="419"/>
    </location>
</feature>
<proteinExistence type="predicted"/>
<comment type="caution">
    <text evidence="2">The sequence shown here is derived from an EMBL/GenBank/DDBJ whole genome shotgun (WGS) entry which is preliminary data.</text>
</comment>
<feature type="region of interest" description="Disordered" evidence="1">
    <location>
        <begin position="409"/>
        <end position="429"/>
    </location>
</feature>
<evidence type="ECO:0000313" key="2">
    <source>
        <dbReference type="EMBL" id="KAJ7717885.1"/>
    </source>
</evidence>
<keyword evidence="3" id="KW-1185">Reference proteome</keyword>
<dbReference type="AlphaFoldDB" id="A0AAD7HCZ1"/>
<organism evidence="2 3">
    <name type="scientific">Mycena metata</name>
    <dbReference type="NCBI Taxonomy" id="1033252"/>
    <lineage>
        <taxon>Eukaryota</taxon>
        <taxon>Fungi</taxon>
        <taxon>Dikarya</taxon>
        <taxon>Basidiomycota</taxon>
        <taxon>Agaricomycotina</taxon>
        <taxon>Agaricomycetes</taxon>
        <taxon>Agaricomycetidae</taxon>
        <taxon>Agaricales</taxon>
        <taxon>Marasmiineae</taxon>
        <taxon>Mycenaceae</taxon>
        <taxon>Mycena</taxon>
    </lineage>
</organism>
<sequence>MAYNNGAYMNGFSRAPYLLGMGPLPPPTSRETAVAQMQAALDSGMFDHTRRFEDQHDSGEDSDSPAPSGPQYVPHIDPALLAQLPGSAQSTATTISAATAPAVNLTLSLVVYGNPSKDKKAPTMNVDPTTAQLGWKESLDRRRDPYNRLASGQDMRDTFTRLVALTKSRTKRAVVMEIVNLEVQPDGKTTKQAAKPSETAVTIPELRKVKEKLACAEHPGKNRWCYVLPPSSKHPGKHVPLDIEVIGLWARKMHDGEVDEDCVTPPNVLNLDDLAERGRAREERTRGRGQPALPPIHVHVSASGDAGTLRDVDANVPSRKRAHAILSDSESDSDSDGESLPIDDVLNELNKKFPALNYPQYATALKAKGIAYASSVVGLGASYYKENIGMVDGAIEPFIKRTQKMVKAIKKRNGKKRARSGADDDKENA</sequence>
<gene>
    <name evidence="2" type="ORF">B0H16DRAFT_1475868</name>
</gene>
<name>A0AAD7HCZ1_9AGAR</name>
<feature type="region of interest" description="Disordered" evidence="1">
    <location>
        <begin position="53"/>
        <end position="75"/>
    </location>
</feature>